<name>A0ABN7TDZ9_OIKDI</name>
<keyword evidence="1" id="KW-0812">Transmembrane</keyword>
<keyword evidence="3" id="KW-1185">Reference proteome</keyword>
<proteinExistence type="predicted"/>
<keyword evidence="1" id="KW-1133">Transmembrane helix</keyword>
<evidence type="ECO:0000256" key="1">
    <source>
        <dbReference type="SAM" id="Phobius"/>
    </source>
</evidence>
<dbReference type="EMBL" id="OU015567">
    <property type="protein sequence ID" value="CAG5112841.1"/>
    <property type="molecule type" value="Genomic_DNA"/>
</dbReference>
<sequence length="120" mass="13891">MLFIRKVQIYYRRNLEEYRWLLIGNLAAFLLLLLSIAFPAWIVRQNSDSTVEYYGVIWSLYRSNTSFNVYKIHTFCDGKMEDVGQSKTKIIVLSSLSVMGTTEGIESTRWLIGANYSCSL</sequence>
<keyword evidence="1" id="KW-0472">Membrane</keyword>
<reference evidence="2 3" key="1">
    <citation type="submission" date="2021-04" db="EMBL/GenBank/DDBJ databases">
        <authorList>
            <person name="Bliznina A."/>
        </authorList>
    </citation>
    <scope>NUCLEOTIDE SEQUENCE [LARGE SCALE GENOMIC DNA]</scope>
</reference>
<feature type="transmembrane region" description="Helical" evidence="1">
    <location>
        <begin position="20"/>
        <end position="42"/>
    </location>
</feature>
<gene>
    <name evidence="2" type="ORF">OKIOD_LOCUS15777</name>
</gene>
<evidence type="ECO:0000313" key="2">
    <source>
        <dbReference type="EMBL" id="CAG5112841.1"/>
    </source>
</evidence>
<evidence type="ECO:0000313" key="3">
    <source>
        <dbReference type="Proteomes" id="UP001158576"/>
    </source>
</evidence>
<protein>
    <submittedName>
        <fullName evidence="2">Oidioi.mRNA.OKI2018_I69.chr2.g7012.t1.cds</fullName>
    </submittedName>
</protein>
<organism evidence="2 3">
    <name type="scientific">Oikopleura dioica</name>
    <name type="common">Tunicate</name>
    <dbReference type="NCBI Taxonomy" id="34765"/>
    <lineage>
        <taxon>Eukaryota</taxon>
        <taxon>Metazoa</taxon>
        <taxon>Chordata</taxon>
        <taxon>Tunicata</taxon>
        <taxon>Appendicularia</taxon>
        <taxon>Copelata</taxon>
        <taxon>Oikopleuridae</taxon>
        <taxon>Oikopleura</taxon>
    </lineage>
</organism>
<dbReference type="Proteomes" id="UP001158576">
    <property type="component" value="Chromosome 2"/>
</dbReference>
<accession>A0ABN7TDZ9</accession>